<evidence type="ECO:0008006" key="4">
    <source>
        <dbReference type="Google" id="ProtNLM"/>
    </source>
</evidence>
<keyword evidence="1" id="KW-0472">Membrane</keyword>
<accession>A0A1L3MUI3</accession>
<dbReference type="EMBL" id="CP016020">
    <property type="protein sequence ID" value="APH05940.1"/>
    <property type="molecule type" value="Genomic_DNA"/>
</dbReference>
<sequence>MIDVGFAYGVFAVGTFWIFKLTSHKFILFVIVNLIMDALMAYLVLPLLGKLEIAEYKNISPTHYLVVIFTLSFIIYGYHKWQEKIFK</sequence>
<feature type="transmembrane region" description="Helical" evidence="1">
    <location>
        <begin position="6"/>
        <end position="22"/>
    </location>
</feature>
<keyword evidence="1" id="KW-0812">Transmembrane</keyword>
<dbReference type="KEGG" id="bwh:A9C19_15015"/>
<feature type="transmembrane region" description="Helical" evidence="1">
    <location>
        <begin position="27"/>
        <end position="49"/>
    </location>
</feature>
<evidence type="ECO:0000313" key="3">
    <source>
        <dbReference type="Proteomes" id="UP000181936"/>
    </source>
</evidence>
<name>A0A1L3MUI3_9BACI</name>
<keyword evidence="1" id="KW-1133">Transmembrane helix</keyword>
<feature type="transmembrane region" description="Helical" evidence="1">
    <location>
        <begin position="61"/>
        <end position="78"/>
    </location>
</feature>
<reference evidence="2 3" key="1">
    <citation type="journal article" date="2016" name="Sci. Rep.">
        <title>Complete genome sequence and transcriptomic analysis of a novel marine strain Bacillus weihaiensis reveals the mechanism of brown algae degradation.</title>
        <authorList>
            <person name="Zhu Y."/>
            <person name="Chen P."/>
            <person name="Bao Y."/>
            <person name="Men Y."/>
            <person name="Zeng Y."/>
            <person name="Yang J."/>
            <person name="Sun J."/>
            <person name="Sun Y."/>
        </authorList>
    </citation>
    <scope>NUCLEOTIDE SEQUENCE [LARGE SCALE GENOMIC DNA]</scope>
    <source>
        <strain evidence="2 3">Alg07</strain>
    </source>
</reference>
<protein>
    <recommendedName>
        <fullName evidence="4">CAAX protease</fullName>
    </recommendedName>
</protein>
<organism evidence="2 3">
    <name type="scientific">Bacillus weihaiensis</name>
    <dbReference type="NCBI Taxonomy" id="1547283"/>
    <lineage>
        <taxon>Bacteria</taxon>
        <taxon>Bacillati</taxon>
        <taxon>Bacillota</taxon>
        <taxon>Bacilli</taxon>
        <taxon>Bacillales</taxon>
        <taxon>Bacillaceae</taxon>
        <taxon>Bacillus</taxon>
    </lineage>
</organism>
<dbReference type="Proteomes" id="UP000181936">
    <property type="component" value="Chromosome"/>
</dbReference>
<proteinExistence type="predicted"/>
<evidence type="ECO:0000313" key="2">
    <source>
        <dbReference type="EMBL" id="APH05940.1"/>
    </source>
</evidence>
<dbReference type="AlphaFoldDB" id="A0A1L3MUI3"/>
<evidence type="ECO:0000256" key="1">
    <source>
        <dbReference type="SAM" id="Phobius"/>
    </source>
</evidence>
<keyword evidence="3" id="KW-1185">Reference proteome</keyword>
<gene>
    <name evidence="2" type="ORF">A9C19_15015</name>
</gene>